<comment type="similarity">
    <text evidence="2">Belongs to the universal stress protein A family.</text>
</comment>
<evidence type="ECO:0000256" key="4">
    <source>
        <dbReference type="ARBA" id="ARBA00037131"/>
    </source>
</evidence>
<keyword evidence="3" id="KW-0963">Cytoplasm</keyword>
<comment type="function">
    <text evidence="4">Required for resistance to DNA-damaging agents.</text>
</comment>
<dbReference type="EMBL" id="FNEM01000004">
    <property type="protein sequence ID" value="SDI98892.1"/>
    <property type="molecule type" value="Genomic_DNA"/>
</dbReference>
<dbReference type="Proteomes" id="UP000199527">
    <property type="component" value="Unassembled WGS sequence"/>
</dbReference>
<accession>A0A1G8Q2C8</accession>
<dbReference type="SUPFAM" id="SSF52402">
    <property type="entry name" value="Adenine nucleotide alpha hydrolases-like"/>
    <property type="match status" value="1"/>
</dbReference>
<dbReference type="Pfam" id="PF00582">
    <property type="entry name" value="Usp"/>
    <property type="match status" value="1"/>
</dbReference>
<proteinExistence type="inferred from homology"/>
<dbReference type="PANTHER" id="PTHR47892">
    <property type="entry name" value="UNIVERSAL STRESS PROTEIN E"/>
    <property type="match status" value="1"/>
</dbReference>
<evidence type="ECO:0000313" key="7">
    <source>
        <dbReference type="Proteomes" id="UP000199527"/>
    </source>
</evidence>
<dbReference type="Gene3D" id="3.40.50.12370">
    <property type="match status" value="1"/>
</dbReference>
<comment type="subcellular location">
    <subcellularLocation>
        <location evidence="1">Cytoplasm</location>
    </subcellularLocation>
</comment>
<sequence length="284" mass="31226">MQKLLIIAPALEQQFDAIKKGLELAQALNAKAEVVGYCYEPLSVMEGTPTEVVNGIKSDLMANRSAELKQRVAALGQTAPISVRWAKAIADDISELVNNGFTMVVKAYRQSDHLLPTDWHLIRQTRVPLMLLTDHQPAQGQDVLAALDLGTSNEVKQRLNQQVLHAARELVKATGGKLHVAFVVRLSRVIRDLEIIDTRHLLKEVYRKHGLLLESLALPKEQIHVQVGDASECLPQLAATLGVGYFAIGARQRRGLLGFVIGNTAEAILHRMRSHLLVVPGSES</sequence>
<gene>
    <name evidence="6" type="ORF">SAMN04488540_104166</name>
</gene>
<dbReference type="OrthoDB" id="239260at2"/>
<evidence type="ECO:0000313" key="6">
    <source>
        <dbReference type="EMBL" id="SDI98892.1"/>
    </source>
</evidence>
<dbReference type="GO" id="GO:0005737">
    <property type="term" value="C:cytoplasm"/>
    <property type="evidence" value="ECO:0007669"/>
    <property type="project" value="UniProtKB-SubCell"/>
</dbReference>
<dbReference type="RefSeq" id="WP_090363930.1">
    <property type="nucleotide sequence ID" value="NZ_FNEM01000004.1"/>
</dbReference>
<protein>
    <submittedName>
        <fullName evidence="6">Nucleotide-binding universal stress protein, UspA family</fullName>
    </submittedName>
</protein>
<reference evidence="7" key="1">
    <citation type="submission" date="2016-10" db="EMBL/GenBank/DDBJ databases">
        <authorList>
            <person name="Varghese N."/>
            <person name="Submissions S."/>
        </authorList>
    </citation>
    <scope>NUCLEOTIDE SEQUENCE [LARGE SCALE GENOMIC DNA]</scope>
    <source>
        <strain evidence="7">DSM 23317</strain>
    </source>
</reference>
<keyword evidence="7" id="KW-1185">Reference proteome</keyword>
<dbReference type="PANTHER" id="PTHR47892:SF1">
    <property type="entry name" value="UNIVERSAL STRESS PROTEIN E"/>
    <property type="match status" value="1"/>
</dbReference>
<evidence type="ECO:0000259" key="5">
    <source>
        <dbReference type="Pfam" id="PF00582"/>
    </source>
</evidence>
<organism evidence="6 7">
    <name type="scientific">Ferrimonas sediminum</name>
    <dbReference type="NCBI Taxonomy" id="718193"/>
    <lineage>
        <taxon>Bacteria</taxon>
        <taxon>Pseudomonadati</taxon>
        <taxon>Pseudomonadota</taxon>
        <taxon>Gammaproteobacteria</taxon>
        <taxon>Alteromonadales</taxon>
        <taxon>Ferrimonadaceae</taxon>
        <taxon>Ferrimonas</taxon>
    </lineage>
</organism>
<evidence type="ECO:0000256" key="1">
    <source>
        <dbReference type="ARBA" id="ARBA00004496"/>
    </source>
</evidence>
<feature type="domain" description="UspA" evidence="5">
    <location>
        <begin position="161"/>
        <end position="280"/>
    </location>
</feature>
<dbReference type="InterPro" id="IPR006016">
    <property type="entry name" value="UspA"/>
</dbReference>
<evidence type="ECO:0000256" key="3">
    <source>
        <dbReference type="ARBA" id="ARBA00022490"/>
    </source>
</evidence>
<evidence type="ECO:0000256" key="2">
    <source>
        <dbReference type="ARBA" id="ARBA00008791"/>
    </source>
</evidence>
<dbReference type="AlphaFoldDB" id="A0A1G8Q2C8"/>
<name>A0A1G8Q2C8_9GAMM</name>